<dbReference type="InterPro" id="IPR036515">
    <property type="entry name" value="Transposase_17_sf"/>
</dbReference>
<reference evidence="2 3" key="1">
    <citation type="submission" date="2024-09" db="EMBL/GenBank/DDBJ databases">
        <title>Aeromonas strains Genome sequencing and assembly.</title>
        <authorList>
            <person name="Hu X."/>
            <person name="Tang B."/>
        </authorList>
    </citation>
    <scope>NUCLEOTIDE SEQUENCE [LARGE SCALE GENOMIC DNA]</scope>
    <source>
        <strain evidence="2 3">NB23SCDHY001</strain>
    </source>
</reference>
<protein>
    <submittedName>
        <fullName evidence="2">Transposase</fullName>
    </submittedName>
</protein>
<dbReference type="PANTHER" id="PTHR34322">
    <property type="entry name" value="TRANSPOSASE, Y1_TNP DOMAIN-CONTAINING"/>
    <property type="match status" value="1"/>
</dbReference>
<feature type="domain" description="Transposase IS200-like" evidence="1">
    <location>
        <begin position="12"/>
        <end position="187"/>
    </location>
</feature>
<name>A0ABW9GST8_9GAMM</name>
<keyword evidence="3" id="KW-1185">Reference proteome</keyword>
<accession>A0ABW9GST8</accession>
<dbReference type="InterPro" id="IPR002686">
    <property type="entry name" value="Transposase_17"/>
</dbReference>
<sequence>MTIARSRQISLQDTPYYHVVSRCVRRAFLCGEDAHSGQSYEHRRQWVVDKLGQLSRLFAIGVCAYAVMSNHYHLVLKVEPDTAASWSEREVAERWAALFQWPLLVRRWYQGESLIEPERAVVQQLIGQWRERLHSISWFVRLLNETLARQANREDGCKGHFWEGRFKSQALLTESALLACMAYVDLNPIRAALAERPEQSDYTSIKQRLEREPAAESLPPLLLPFAGQGTPYQDDLPYAFTDYLMLVDWTGRAIRVGKRGHIPAHLAPILARLGLDEVSWLKRVALFRRPGIRVVGDREHCQRFARHCGQLRCHQPQR</sequence>
<dbReference type="Gene3D" id="3.30.70.1290">
    <property type="entry name" value="Transposase IS200-like"/>
    <property type="match status" value="1"/>
</dbReference>
<dbReference type="Proteomes" id="UP001630969">
    <property type="component" value="Unassembled WGS sequence"/>
</dbReference>
<comment type="caution">
    <text evidence="2">The sequence shown here is derived from an EMBL/GenBank/DDBJ whole genome shotgun (WGS) entry which is preliminary data.</text>
</comment>
<dbReference type="SUPFAM" id="SSF143422">
    <property type="entry name" value="Transposase IS200-like"/>
    <property type="match status" value="1"/>
</dbReference>
<dbReference type="PANTHER" id="PTHR34322:SF2">
    <property type="entry name" value="TRANSPOSASE IS200-LIKE DOMAIN-CONTAINING PROTEIN"/>
    <property type="match status" value="1"/>
</dbReference>
<dbReference type="EMBL" id="JBGXBU010000002">
    <property type="protein sequence ID" value="MFM4893043.1"/>
    <property type="molecule type" value="Genomic_DNA"/>
</dbReference>
<evidence type="ECO:0000259" key="1">
    <source>
        <dbReference type="SMART" id="SM01321"/>
    </source>
</evidence>
<dbReference type="RefSeq" id="WP_408789579.1">
    <property type="nucleotide sequence ID" value="NZ_JBGXBU010000002.1"/>
</dbReference>
<evidence type="ECO:0000313" key="3">
    <source>
        <dbReference type="Proteomes" id="UP001630969"/>
    </source>
</evidence>
<organism evidence="2 3">
    <name type="scientific">Aeromonas bivalvium</name>
    <dbReference type="NCBI Taxonomy" id="440079"/>
    <lineage>
        <taxon>Bacteria</taxon>
        <taxon>Pseudomonadati</taxon>
        <taxon>Pseudomonadota</taxon>
        <taxon>Gammaproteobacteria</taxon>
        <taxon>Aeromonadales</taxon>
        <taxon>Aeromonadaceae</taxon>
        <taxon>Aeromonas</taxon>
    </lineage>
</organism>
<evidence type="ECO:0000313" key="2">
    <source>
        <dbReference type="EMBL" id="MFM4893043.1"/>
    </source>
</evidence>
<gene>
    <name evidence="2" type="ORF">ACEUDJ_09235</name>
</gene>
<proteinExistence type="predicted"/>
<dbReference type="GeneID" id="97220280"/>
<dbReference type="SMART" id="SM01321">
    <property type="entry name" value="Y1_Tnp"/>
    <property type="match status" value="1"/>
</dbReference>